<dbReference type="Pfam" id="PF03746">
    <property type="entry name" value="LamB_YcsF"/>
    <property type="match status" value="1"/>
</dbReference>
<dbReference type="Proteomes" id="UP000198660">
    <property type="component" value="Unassembled WGS sequence"/>
</dbReference>
<evidence type="ECO:0000256" key="1">
    <source>
        <dbReference type="HAMAP-Rule" id="MF_00691"/>
    </source>
</evidence>
<dbReference type="SUPFAM" id="SSF88713">
    <property type="entry name" value="Glycoside hydrolase/deacetylase"/>
    <property type="match status" value="1"/>
</dbReference>
<dbReference type="GO" id="GO:0005975">
    <property type="term" value="P:carbohydrate metabolic process"/>
    <property type="evidence" value="ECO:0007669"/>
    <property type="project" value="InterPro"/>
</dbReference>
<comment type="catalytic activity">
    <reaction evidence="1">
        <text>5-oxo-L-proline + ATP + 2 H2O = L-glutamate + ADP + phosphate + H(+)</text>
        <dbReference type="Rhea" id="RHEA:10348"/>
        <dbReference type="ChEBI" id="CHEBI:15377"/>
        <dbReference type="ChEBI" id="CHEBI:15378"/>
        <dbReference type="ChEBI" id="CHEBI:29985"/>
        <dbReference type="ChEBI" id="CHEBI:30616"/>
        <dbReference type="ChEBI" id="CHEBI:43474"/>
        <dbReference type="ChEBI" id="CHEBI:58402"/>
        <dbReference type="ChEBI" id="CHEBI:456216"/>
        <dbReference type="EC" id="3.5.2.9"/>
    </reaction>
</comment>
<dbReference type="HAMAP" id="MF_00691">
    <property type="entry name" value="PxpA"/>
    <property type="match status" value="1"/>
</dbReference>
<dbReference type="NCBIfam" id="NF003816">
    <property type="entry name" value="PRK05406.1-5"/>
    <property type="match status" value="1"/>
</dbReference>
<keyword evidence="1" id="KW-0378">Hydrolase</keyword>
<accession>A0A1I6TML4</accession>
<keyword evidence="1" id="KW-0067">ATP-binding</keyword>
<reference evidence="3" key="1">
    <citation type="submission" date="2016-10" db="EMBL/GenBank/DDBJ databases">
        <authorList>
            <person name="Varghese N."/>
            <person name="Submissions S."/>
        </authorList>
    </citation>
    <scope>NUCLEOTIDE SEQUENCE [LARGE SCALE GENOMIC DNA]</scope>
    <source>
        <strain evidence="3">DSM 45789</strain>
    </source>
</reference>
<dbReference type="RefSeq" id="WP_091838205.1">
    <property type="nucleotide sequence ID" value="NZ_FPAA01000010.1"/>
</dbReference>
<comment type="similarity">
    <text evidence="1">Belongs to the LamB/PxpA family.</text>
</comment>
<dbReference type="NCBIfam" id="NF003814">
    <property type="entry name" value="PRK05406.1-3"/>
    <property type="match status" value="1"/>
</dbReference>
<name>A0A1I6TML4_9BACL</name>
<dbReference type="EMBL" id="FPAA01000010">
    <property type="protein sequence ID" value="SFS90459.1"/>
    <property type="molecule type" value="Genomic_DNA"/>
</dbReference>
<evidence type="ECO:0000313" key="3">
    <source>
        <dbReference type="Proteomes" id="UP000198660"/>
    </source>
</evidence>
<protein>
    <recommendedName>
        <fullName evidence="1">5-oxoprolinase subunit A</fullName>
        <shortName evidence="1">5-OPase subunit A</shortName>
        <ecNumber evidence="1">3.5.2.9</ecNumber>
    </recommendedName>
    <alternativeName>
        <fullName evidence="1">5-oxoprolinase (ATP-hydrolyzing) subunit A</fullName>
    </alternativeName>
</protein>
<keyword evidence="1" id="KW-0547">Nucleotide-binding</keyword>
<organism evidence="2 3">
    <name type="scientific">Marininema halotolerans</name>
    <dbReference type="NCBI Taxonomy" id="1155944"/>
    <lineage>
        <taxon>Bacteria</taxon>
        <taxon>Bacillati</taxon>
        <taxon>Bacillota</taxon>
        <taxon>Bacilli</taxon>
        <taxon>Bacillales</taxon>
        <taxon>Thermoactinomycetaceae</taxon>
        <taxon>Marininema</taxon>
    </lineage>
</organism>
<comment type="subunit">
    <text evidence="1">Forms a complex composed of PxpA, PxpB and PxpC.</text>
</comment>
<dbReference type="CDD" id="cd10787">
    <property type="entry name" value="LamB_YcsF_like"/>
    <property type="match status" value="1"/>
</dbReference>
<evidence type="ECO:0000313" key="2">
    <source>
        <dbReference type="EMBL" id="SFS90459.1"/>
    </source>
</evidence>
<dbReference type="InterPro" id="IPR005501">
    <property type="entry name" value="LamB/YcsF/PxpA-like"/>
</dbReference>
<dbReference type="InterPro" id="IPR011330">
    <property type="entry name" value="Glyco_hydro/deAcase_b/a-brl"/>
</dbReference>
<dbReference type="PANTHER" id="PTHR30292">
    <property type="entry name" value="UNCHARACTERIZED PROTEIN YBGL-RELATED"/>
    <property type="match status" value="1"/>
</dbReference>
<proteinExistence type="inferred from homology"/>
<dbReference type="AlphaFoldDB" id="A0A1I6TML4"/>
<dbReference type="EC" id="3.5.2.9" evidence="1"/>
<sequence length="256" mass="27258">MSRYRIDLNCDMGESFGAYEIGQDRAVLSHITSANIACGYHAGDPNVMRRTVRAALEKGVGLGAHPGLPDLIGFGRRDMAITPEDAYTMTLYQVGALAAIAKAEGGRLQHVKPHGALFNMAAKDAALARGIAQAVASLDESFVLFGLAGSELVKAGREVGLSVAEEVFADRTYQVDGSLTPRSHPHAVIKDPTEAAQRVIQMVTEKQTITVDGAKIPVNADTVCIHGDHPDALTFIEHLLNAFRTEGISVKGVCQP</sequence>
<dbReference type="Gene3D" id="3.20.20.370">
    <property type="entry name" value="Glycoside hydrolase/deacetylase"/>
    <property type="match status" value="1"/>
</dbReference>
<comment type="function">
    <text evidence="1">Catalyzes the cleavage of 5-oxoproline to form L-glutamate coupled to the hydrolysis of ATP to ADP and inorganic phosphate.</text>
</comment>
<gene>
    <name evidence="1" type="primary">pxpA</name>
    <name evidence="2" type="ORF">SAMN05444972_110142</name>
</gene>
<dbReference type="OrthoDB" id="9773478at2"/>
<dbReference type="GO" id="GO:0017168">
    <property type="term" value="F:5-oxoprolinase (ATP-hydrolyzing) activity"/>
    <property type="evidence" value="ECO:0007669"/>
    <property type="project" value="UniProtKB-UniRule"/>
</dbReference>
<keyword evidence="3" id="KW-1185">Reference proteome</keyword>
<dbReference type="GO" id="GO:0005524">
    <property type="term" value="F:ATP binding"/>
    <property type="evidence" value="ECO:0007669"/>
    <property type="project" value="UniProtKB-UniRule"/>
</dbReference>
<dbReference type="PANTHER" id="PTHR30292:SF0">
    <property type="entry name" value="5-OXOPROLINASE SUBUNIT A"/>
    <property type="match status" value="1"/>
</dbReference>